<name>Q11GX3_CHESB</name>
<dbReference type="eggNOG" id="COG5552">
    <property type="taxonomic scope" value="Bacteria"/>
</dbReference>
<organism evidence="1">
    <name type="scientific">Chelativorans sp. (strain BNC1)</name>
    <dbReference type="NCBI Taxonomy" id="266779"/>
    <lineage>
        <taxon>Bacteria</taxon>
        <taxon>Pseudomonadati</taxon>
        <taxon>Pseudomonadota</taxon>
        <taxon>Alphaproteobacteria</taxon>
        <taxon>Hyphomicrobiales</taxon>
        <taxon>Phyllobacteriaceae</taxon>
        <taxon>Chelativorans</taxon>
    </lineage>
</organism>
<dbReference type="HOGENOM" id="CLU_170430_0_0_5"/>
<sequence length="91" mass="10320">MCRNIKPLFNFEPPATKDEIHDAALQFVRKITGSTQPSQANATAFNNAVEEIQRSVHKLLQALETKAPPKDREVVASKARERARQRYMRAS</sequence>
<dbReference type="EMBL" id="CP000390">
    <property type="protein sequence ID" value="ABG63352.1"/>
    <property type="molecule type" value="Genomic_DNA"/>
</dbReference>
<dbReference type="OrthoDB" id="2720376at2"/>
<proteinExistence type="predicted"/>
<dbReference type="Pfam" id="PF10041">
    <property type="entry name" value="DUF2277"/>
    <property type="match status" value="1"/>
</dbReference>
<evidence type="ECO:0008006" key="2">
    <source>
        <dbReference type="Google" id="ProtNLM"/>
    </source>
</evidence>
<gene>
    <name evidence="1" type="ordered locus">Meso_1959</name>
</gene>
<dbReference type="KEGG" id="mes:Meso_1959"/>
<reference evidence="1" key="1">
    <citation type="submission" date="2006-06" db="EMBL/GenBank/DDBJ databases">
        <title>Complete sequence of chromosome of Chelativorans sp. BNC1.</title>
        <authorList>
            <consortium name="US DOE Joint Genome Institute"/>
            <person name="Copeland A."/>
            <person name="Lucas S."/>
            <person name="Lapidus A."/>
            <person name="Barry K."/>
            <person name="Detter J.C."/>
            <person name="Glavina del Rio T."/>
            <person name="Hammon N."/>
            <person name="Israni S."/>
            <person name="Dalin E."/>
            <person name="Tice H."/>
            <person name="Pitluck S."/>
            <person name="Chertkov O."/>
            <person name="Brettin T."/>
            <person name="Bruce D."/>
            <person name="Han C."/>
            <person name="Tapia R."/>
            <person name="Gilna P."/>
            <person name="Schmutz J."/>
            <person name="Larimer F."/>
            <person name="Land M."/>
            <person name="Hauser L."/>
            <person name="Kyrpides N."/>
            <person name="Mikhailova N."/>
            <person name="Richardson P."/>
        </authorList>
    </citation>
    <scope>NUCLEOTIDE SEQUENCE</scope>
    <source>
        <strain evidence="1">BNC1</strain>
    </source>
</reference>
<dbReference type="InterPro" id="IPR018735">
    <property type="entry name" value="DUF2277"/>
</dbReference>
<evidence type="ECO:0000313" key="1">
    <source>
        <dbReference type="EMBL" id="ABG63352.1"/>
    </source>
</evidence>
<accession>Q11GX3</accession>
<dbReference type="AlphaFoldDB" id="Q11GX3"/>
<protein>
    <recommendedName>
        <fullName evidence="2">DUF2277 domain-containing protein</fullName>
    </recommendedName>
</protein>
<dbReference type="STRING" id="266779.Meso_1959"/>